<protein>
    <submittedName>
        <fullName evidence="2">Uncharacterized protein</fullName>
    </submittedName>
</protein>
<dbReference type="EMBL" id="LJIG01000196">
    <property type="protein sequence ID" value="KRT86744.1"/>
    <property type="molecule type" value="Genomic_DNA"/>
</dbReference>
<feature type="region of interest" description="Disordered" evidence="1">
    <location>
        <begin position="206"/>
        <end position="227"/>
    </location>
</feature>
<dbReference type="AlphaFoldDB" id="A0A0T6BHB6"/>
<feature type="region of interest" description="Disordered" evidence="1">
    <location>
        <begin position="296"/>
        <end position="329"/>
    </location>
</feature>
<feature type="compositionally biased region" description="Polar residues" evidence="1">
    <location>
        <begin position="298"/>
        <end position="309"/>
    </location>
</feature>
<dbReference type="InterPro" id="IPR039931">
    <property type="entry name" value="EEIG1/2-like"/>
</dbReference>
<keyword evidence="3" id="KW-1185">Reference proteome</keyword>
<evidence type="ECO:0000256" key="1">
    <source>
        <dbReference type="SAM" id="MobiDB-lite"/>
    </source>
</evidence>
<feature type="compositionally biased region" description="Low complexity" evidence="1">
    <location>
        <begin position="311"/>
        <end position="327"/>
    </location>
</feature>
<accession>A0A0T6BHB6</accession>
<dbReference type="PANTHER" id="PTHR21456">
    <property type="entry name" value="FAMILY WITH SEQUENCE SIMILARITY 102"/>
    <property type="match status" value="1"/>
</dbReference>
<feature type="compositionally biased region" description="Polar residues" evidence="1">
    <location>
        <begin position="210"/>
        <end position="227"/>
    </location>
</feature>
<organism evidence="2 3">
    <name type="scientific">Oryctes borbonicus</name>
    <dbReference type="NCBI Taxonomy" id="1629725"/>
    <lineage>
        <taxon>Eukaryota</taxon>
        <taxon>Metazoa</taxon>
        <taxon>Ecdysozoa</taxon>
        <taxon>Arthropoda</taxon>
        <taxon>Hexapoda</taxon>
        <taxon>Insecta</taxon>
        <taxon>Pterygota</taxon>
        <taxon>Neoptera</taxon>
        <taxon>Endopterygota</taxon>
        <taxon>Coleoptera</taxon>
        <taxon>Polyphaga</taxon>
        <taxon>Scarabaeiformia</taxon>
        <taxon>Scarabaeidae</taxon>
        <taxon>Dynastinae</taxon>
        <taxon>Oryctes</taxon>
    </lineage>
</organism>
<comment type="caution">
    <text evidence="2">The sequence shown here is derived from an EMBL/GenBank/DDBJ whole genome shotgun (WGS) entry which is preliminary data.</text>
</comment>
<proteinExistence type="predicted"/>
<dbReference type="Proteomes" id="UP000051574">
    <property type="component" value="Unassembled WGS sequence"/>
</dbReference>
<dbReference type="OrthoDB" id="3365224at2759"/>
<sequence length="428" mass="47578">MFLFFSHFFLFRISVSIQTLANPLLLLLLLHLVNKLHAKYSYVLFNYRDLHKLKRGTTFSILSAFPDSPDILAKINGFFNGSPSPPSHLNVNNTVYGTPRSLHSQLSNVSSNSTDEYKTPDGTLDSHWFEIQKSFSCDTVGLMGRSQNHVKNENDDEKSEQTVKEGVLRSKSDYQIPRYSPISHTFEKFVQKSDNLFSLLTPVAKRKNQDQNQNHSTPNNNRNVSSYTFKVPSSPIIKQGLTMQTRTTSLTSLKHGSFGLDLANQRQPQRGMSHRKLLDGAQGGKLAPVIISPDETPATVTSECSQTPTIRRPSVTTNPSSSSLVLSETGSLDRAKAALERRKKAQLQETEVGSTTGRVEETRVNPDHLIAELLKNTNLEQGDDSAETSGLQLFIAKDGTAALGNHEVKSQMSTGMQLFKQVVVEDNR</sequence>
<dbReference type="PANTHER" id="PTHR21456:SF1">
    <property type="entry name" value="C2 NT-TYPE DOMAIN-CONTAINING PROTEIN"/>
    <property type="match status" value="1"/>
</dbReference>
<reference evidence="2 3" key="1">
    <citation type="submission" date="2015-09" db="EMBL/GenBank/DDBJ databases">
        <title>Draft genome of the scarab beetle Oryctes borbonicus.</title>
        <authorList>
            <person name="Meyer J.M."/>
            <person name="Markov G.V."/>
            <person name="Baskaran P."/>
            <person name="Herrmann M."/>
            <person name="Sommer R.J."/>
            <person name="Roedelsperger C."/>
        </authorList>
    </citation>
    <scope>NUCLEOTIDE SEQUENCE [LARGE SCALE GENOMIC DNA]</scope>
    <source>
        <strain evidence="2">OB123</strain>
        <tissue evidence="2">Whole animal</tissue>
    </source>
</reference>
<evidence type="ECO:0000313" key="2">
    <source>
        <dbReference type="EMBL" id="KRT86744.1"/>
    </source>
</evidence>
<gene>
    <name evidence="2" type="ORF">AMK59_2794</name>
</gene>
<evidence type="ECO:0000313" key="3">
    <source>
        <dbReference type="Proteomes" id="UP000051574"/>
    </source>
</evidence>
<name>A0A0T6BHB6_9SCAR</name>